<dbReference type="Pfam" id="PF03186">
    <property type="entry name" value="CobD_Cbib"/>
    <property type="match status" value="1"/>
</dbReference>
<comment type="pathway">
    <text evidence="2 9">Cofactor biosynthesis; adenosylcobalamin biosynthesis.</text>
</comment>
<evidence type="ECO:0000256" key="2">
    <source>
        <dbReference type="ARBA" id="ARBA00004953"/>
    </source>
</evidence>
<evidence type="ECO:0000256" key="5">
    <source>
        <dbReference type="ARBA" id="ARBA00022573"/>
    </source>
</evidence>
<comment type="caution">
    <text evidence="10">The sequence shown here is derived from an EMBL/GenBank/DDBJ whole genome shotgun (WGS) entry which is preliminary data.</text>
</comment>
<evidence type="ECO:0000256" key="8">
    <source>
        <dbReference type="ARBA" id="ARBA00023136"/>
    </source>
</evidence>
<keyword evidence="10" id="KW-0436">Ligase</keyword>
<comment type="caution">
    <text evidence="9">Lacks conserved residue(s) required for the propagation of feature annotation.</text>
</comment>
<feature type="transmembrane region" description="Helical" evidence="9">
    <location>
        <begin position="50"/>
        <end position="71"/>
    </location>
</feature>
<dbReference type="EMBL" id="JACDUU010000001">
    <property type="protein sequence ID" value="MBA2870114.1"/>
    <property type="molecule type" value="Genomic_DNA"/>
</dbReference>
<comment type="function">
    <text evidence="9">Converts cobyric acid to cobinamide by the addition of aminopropanol on the F carboxylic group.</text>
</comment>
<keyword evidence="7 9" id="KW-1133">Transmembrane helix</keyword>
<evidence type="ECO:0000313" key="10">
    <source>
        <dbReference type="EMBL" id="MBA2870114.1"/>
    </source>
</evidence>
<dbReference type="GO" id="GO:0016874">
    <property type="term" value="F:ligase activity"/>
    <property type="evidence" value="ECO:0007669"/>
    <property type="project" value="UniProtKB-KW"/>
</dbReference>
<keyword evidence="4 9" id="KW-1003">Cell membrane</keyword>
<dbReference type="GO" id="GO:0009236">
    <property type="term" value="P:cobalamin biosynthetic process"/>
    <property type="evidence" value="ECO:0007669"/>
    <property type="project" value="UniProtKB-UniRule"/>
</dbReference>
<keyword evidence="11" id="KW-1185">Reference proteome</keyword>
<name>A0A7W0BVL8_9BACL</name>
<feature type="transmembrane region" description="Helical" evidence="9">
    <location>
        <begin position="295"/>
        <end position="313"/>
    </location>
</feature>
<dbReference type="InterPro" id="IPR004485">
    <property type="entry name" value="Cobalamin_biosynth_CobD/CbiB"/>
</dbReference>
<sequence length="314" mass="34617">MIEHIGAMVLALVLDWLIGDPRWLPHPVRGMGMLISYLDRRFNNGEYRKLNGILTVFIVCLVAYAVSFTLIHISYQLSTIIGIIVESIVIFTTIATKSLKDAAYEVYIPLKQGDLVRARKQLSMIVGRDTEQLDEGEIVRGCVETVAENVSDGITAPLFYSLIGGGTFAFVYRAVNTCDAMLGYKNETYIDFGWASARFDDLLNFLPARMTALIMILANVRMSPFSLKQCLKLLLSDAKKHPSPNSGWGEAAMAAILGVQLGGVNTYKGVVSIRPKLGEPLVNLRKEHIRDAVNVMVRTVAAFVVLLCLGGIFI</sequence>
<keyword evidence="8 9" id="KW-0472">Membrane</keyword>
<dbReference type="PANTHER" id="PTHR34308:SF1">
    <property type="entry name" value="COBALAMIN BIOSYNTHESIS PROTEIN CBIB"/>
    <property type="match status" value="1"/>
</dbReference>
<dbReference type="GO" id="GO:0048472">
    <property type="term" value="F:threonine-phosphate decarboxylase activity"/>
    <property type="evidence" value="ECO:0007669"/>
    <property type="project" value="InterPro"/>
</dbReference>
<proteinExistence type="inferred from homology"/>
<dbReference type="UniPathway" id="UPA00148"/>
<comment type="similarity">
    <text evidence="3 9">Belongs to the CobD/CbiB family.</text>
</comment>
<protein>
    <recommendedName>
        <fullName evidence="9">Cobalamin biosynthesis protein CobD</fullName>
    </recommendedName>
</protein>
<dbReference type="Proteomes" id="UP000580891">
    <property type="component" value="Unassembled WGS sequence"/>
</dbReference>
<dbReference type="GO" id="GO:0005886">
    <property type="term" value="C:plasma membrane"/>
    <property type="evidence" value="ECO:0007669"/>
    <property type="project" value="UniProtKB-SubCell"/>
</dbReference>
<keyword evidence="5 9" id="KW-0169">Cobalamin biosynthesis</keyword>
<evidence type="ECO:0000256" key="7">
    <source>
        <dbReference type="ARBA" id="ARBA00022989"/>
    </source>
</evidence>
<evidence type="ECO:0000256" key="3">
    <source>
        <dbReference type="ARBA" id="ARBA00006263"/>
    </source>
</evidence>
<organism evidence="10 11">
    <name type="scientific">[Anoxybacillus] calidus</name>
    <dbReference type="NCBI Taxonomy" id="575178"/>
    <lineage>
        <taxon>Bacteria</taxon>
        <taxon>Bacillati</taxon>
        <taxon>Bacillota</taxon>
        <taxon>Bacilli</taxon>
        <taxon>Bacillales</taxon>
        <taxon>Anoxybacillaceae</taxon>
        <taxon>Paranoxybacillus</taxon>
    </lineage>
</organism>
<evidence type="ECO:0000256" key="1">
    <source>
        <dbReference type="ARBA" id="ARBA00004651"/>
    </source>
</evidence>
<comment type="subcellular location">
    <subcellularLocation>
        <location evidence="1 9">Cell membrane</location>
        <topology evidence="1 9">Multi-pass membrane protein</topology>
    </subcellularLocation>
</comment>
<dbReference type="NCBIfam" id="TIGR00380">
    <property type="entry name" value="cobal_cbiB"/>
    <property type="match status" value="1"/>
</dbReference>
<dbReference type="HAMAP" id="MF_00024">
    <property type="entry name" value="CobD_CbiB"/>
    <property type="match status" value="1"/>
</dbReference>
<reference evidence="10 11" key="1">
    <citation type="submission" date="2020-07" db="EMBL/GenBank/DDBJ databases">
        <title>Genomic Encyclopedia of Type Strains, Phase IV (KMG-IV): sequencing the most valuable type-strain genomes for metagenomic binning, comparative biology and taxonomic classification.</title>
        <authorList>
            <person name="Goeker M."/>
        </authorList>
    </citation>
    <scope>NUCLEOTIDE SEQUENCE [LARGE SCALE GENOMIC DNA]</scope>
    <source>
        <strain evidence="10 11">DSM 25220</strain>
    </source>
</reference>
<evidence type="ECO:0000256" key="6">
    <source>
        <dbReference type="ARBA" id="ARBA00022692"/>
    </source>
</evidence>
<gene>
    <name evidence="9" type="primary">cobD</name>
    <name evidence="10" type="ORF">HNQ85_000372</name>
</gene>
<evidence type="ECO:0000256" key="4">
    <source>
        <dbReference type="ARBA" id="ARBA00022475"/>
    </source>
</evidence>
<evidence type="ECO:0000313" key="11">
    <source>
        <dbReference type="Proteomes" id="UP000580891"/>
    </source>
</evidence>
<dbReference type="GO" id="GO:0015420">
    <property type="term" value="F:ABC-type vitamin B12 transporter activity"/>
    <property type="evidence" value="ECO:0007669"/>
    <property type="project" value="UniProtKB-UniRule"/>
</dbReference>
<accession>A0A7W0BVL8</accession>
<evidence type="ECO:0000256" key="9">
    <source>
        <dbReference type="HAMAP-Rule" id="MF_00024"/>
    </source>
</evidence>
<dbReference type="AlphaFoldDB" id="A0A7W0BVL8"/>
<keyword evidence="6 9" id="KW-0812">Transmembrane</keyword>
<dbReference type="PANTHER" id="PTHR34308">
    <property type="entry name" value="COBALAMIN BIOSYNTHESIS PROTEIN CBIB"/>
    <property type="match status" value="1"/>
</dbReference>